<dbReference type="GO" id="GO:0002949">
    <property type="term" value="P:tRNA threonylcarbamoyladenosine modification"/>
    <property type="evidence" value="ECO:0007669"/>
    <property type="project" value="InterPro"/>
</dbReference>
<dbReference type="AlphaFoldDB" id="A0A3N2C0E4"/>
<dbReference type="Gene3D" id="3.30.420.40">
    <property type="match status" value="2"/>
</dbReference>
<sequence>MLLAIDTSAGSSVAVVTLGGEVLAERSSDDPMRHAEVIGTLIAGSLDDAGIEVAALTGLVAGMGPGPFTGLRIGIAAARSFGIGVGLPVHPVVSHDAIALDAYRSGSAAPDVTLLVVTDARRRERYWTSYAGLDAAGLPVRVLGPALAKPDELPTSESVRLDALVVPAGALGQVAAALLATDGAFAGEEPLYLRSPDVTMSAGAKRVTA</sequence>
<evidence type="ECO:0000313" key="2">
    <source>
        <dbReference type="EMBL" id="ROR80968.1"/>
    </source>
</evidence>
<dbReference type="RefSeq" id="WP_085510258.1">
    <property type="nucleotide sequence ID" value="NZ_FXAP01000001.1"/>
</dbReference>
<evidence type="ECO:0000313" key="3">
    <source>
        <dbReference type="Proteomes" id="UP000266915"/>
    </source>
</evidence>
<feature type="domain" description="Gcp-like" evidence="1">
    <location>
        <begin position="33"/>
        <end position="134"/>
    </location>
</feature>
<reference evidence="2 3" key="1">
    <citation type="submission" date="2018-11" db="EMBL/GenBank/DDBJ databases">
        <title>Sequencing the genomes of 1000 actinobacteria strains.</title>
        <authorList>
            <person name="Klenk H.-P."/>
        </authorList>
    </citation>
    <scope>NUCLEOTIDE SEQUENCE [LARGE SCALE GENOMIC DNA]</scope>
    <source>
        <strain evidence="2 3">DSM 14012</strain>
    </source>
</reference>
<accession>A0A3N2C0E4</accession>
<organism evidence="2 3">
    <name type="scientific">Plantibacter flavus</name>
    <dbReference type="NCBI Taxonomy" id="150123"/>
    <lineage>
        <taxon>Bacteria</taxon>
        <taxon>Bacillati</taxon>
        <taxon>Actinomycetota</taxon>
        <taxon>Actinomycetes</taxon>
        <taxon>Micrococcales</taxon>
        <taxon>Microbacteriaceae</taxon>
        <taxon>Plantibacter</taxon>
    </lineage>
</organism>
<comment type="caution">
    <text evidence="2">The sequence shown here is derived from an EMBL/GenBank/DDBJ whole genome shotgun (WGS) entry which is preliminary data.</text>
</comment>
<dbReference type="Proteomes" id="UP000266915">
    <property type="component" value="Unassembled WGS sequence"/>
</dbReference>
<evidence type="ECO:0000259" key="1">
    <source>
        <dbReference type="Pfam" id="PF00814"/>
    </source>
</evidence>
<name>A0A3N2C0E4_9MICO</name>
<dbReference type="Pfam" id="PF00814">
    <property type="entry name" value="TsaD"/>
    <property type="match status" value="1"/>
</dbReference>
<proteinExistence type="predicted"/>
<keyword evidence="3" id="KW-1185">Reference proteome</keyword>
<dbReference type="EMBL" id="RKHL01000001">
    <property type="protein sequence ID" value="ROR80968.1"/>
    <property type="molecule type" value="Genomic_DNA"/>
</dbReference>
<dbReference type="InterPro" id="IPR043129">
    <property type="entry name" value="ATPase_NBD"/>
</dbReference>
<gene>
    <name evidence="2" type="ORF">EDD42_1015</name>
</gene>
<dbReference type="SUPFAM" id="SSF53067">
    <property type="entry name" value="Actin-like ATPase domain"/>
    <property type="match status" value="1"/>
</dbReference>
<dbReference type="InterPro" id="IPR022496">
    <property type="entry name" value="T6A_TsaB"/>
</dbReference>
<protein>
    <submittedName>
        <fullName evidence="2">tRNA threonylcarbamoyl adenosine modification protein YeaZ</fullName>
    </submittedName>
</protein>
<dbReference type="NCBIfam" id="TIGR03725">
    <property type="entry name" value="T6A_YeaZ"/>
    <property type="match status" value="1"/>
</dbReference>
<dbReference type="InterPro" id="IPR000905">
    <property type="entry name" value="Gcp-like_dom"/>
</dbReference>